<reference evidence="3 4" key="1">
    <citation type="journal article" date="2016" name="Nat. Commun.">
        <title>Thousands of microbial genomes shed light on interconnected biogeochemical processes in an aquifer system.</title>
        <authorList>
            <person name="Anantharaman K."/>
            <person name="Brown C.T."/>
            <person name="Hug L.A."/>
            <person name="Sharon I."/>
            <person name="Castelle C.J."/>
            <person name="Probst A.J."/>
            <person name="Thomas B.C."/>
            <person name="Singh A."/>
            <person name="Wilkins M.J."/>
            <person name="Karaoz U."/>
            <person name="Brodie E.L."/>
            <person name="Williams K.H."/>
            <person name="Hubbard S.S."/>
            <person name="Banfield J.F."/>
        </authorList>
    </citation>
    <scope>NUCLEOTIDE SEQUENCE [LARGE SCALE GENOMIC DNA]</scope>
</reference>
<accession>A0A1F7XJQ1</accession>
<evidence type="ECO:0000256" key="1">
    <source>
        <dbReference type="ARBA" id="ARBA00022676"/>
    </source>
</evidence>
<dbReference type="NCBIfam" id="TIGR00696">
    <property type="entry name" value="wecG_tagA_cpsF"/>
    <property type="match status" value="1"/>
</dbReference>
<dbReference type="Pfam" id="PF03808">
    <property type="entry name" value="Glyco_tran_WecG"/>
    <property type="match status" value="1"/>
</dbReference>
<dbReference type="PANTHER" id="PTHR34136:SF1">
    <property type="entry name" value="UDP-N-ACETYL-D-MANNOSAMINURONIC ACID TRANSFERASE"/>
    <property type="match status" value="1"/>
</dbReference>
<name>A0A1F7XJQ1_9BACT</name>
<evidence type="ECO:0000313" key="4">
    <source>
        <dbReference type="Proteomes" id="UP000177382"/>
    </source>
</evidence>
<protein>
    <recommendedName>
        <fullName evidence="5">Glycosyl transferase, WecB/TagA/CpsF family</fullName>
    </recommendedName>
</protein>
<keyword evidence="1" id="KW-0328">Glycosyltransferase</keyword>
<evidence type="ECO:0000313" key="3">
    <source>
        <dbReference type="EMBL" id="OGM15223.1"/>
    </source>
</evidence>
<dbReference type="EMBL" id="MGFX01000006">
    <property type="protein sequence ID" value="OGM15223.1"/>
    <property type="molecule type" value="Genomic_DNA"/>
</dbReference>
<dbReference type="PANTHER" id="PTHR34136">
    <property type="match status" value="1"/>
</dbReference>
<dbReference type="AlphaFoldDB" id="A0A1F7XJQ1"/>
<organism evidence="3 4">
    <name type="scientific">Candidatus Woesebacteria bacterium RBG_16_42_24</name>
    <dbReference type="NCBI Taxonomy" id="1802485"/>
    <lineage>
        <taxon>Bacteria</taxon>
        <taxon>Candidatus Woeseibacteriota</taxon>
    </lineage>
</organism>
<comment type="caution">
    <text evidence="3">The sequence shown here is derived from an EMBL/GenBank/DDBJ whole genome shotgun (WGS) entry which is preliminary data.</text>
</comment>
<dbReference type="GO" id="GO:0016758">
    <property type="term" value="F:hexosyltransferase activity"/>
    <property type="evidence" value="ECO:0007669"/>
    <property type="project" value="TreeGrafter"/>
</dbReference>
<evidence type="ECO:0000256" key="2">
    <source>
        <dbReference type="ARBA" id="ARBA00022679"/>
    </source>
</evidence>
<gene>
    <name evidence="3" type="ORF">A2V97_01150</name>
</gene>
<dbReference type="Proteomes" id="UP000177382">
    <property type="component" value="Unassembled WGS sequence"/>
</dbReference>
<proteinExistence type="predicted"/>
<dbReference type="STRING" id="1802485.A2V97_01150"/>
<dbReference type="InterPro" id="IPR004629">
    <property type="entry name" value="WecG_TagA_CpsF"/>
</dbReference>
<sequence>MLKIDRKYGNILGINISSTPRSRVLTLVRSRLASKRKFYIVTPNPEIVLKAVSDKRLAKIINSADLAIADGVGLVQAAKFLSMASPKNSFLKIPFCFFQGLWVGLATFLDKDWLFRELRPIKGREMFLELVRLANKKGWRVFLLGGEHGEAEETAKKLQRSYKAVTFAWREGPIFDKEGLAISAAGLNEEKEAVYAINEFQPELLFVALETPKQEKWVSRWLPKLSIGGAMVVGGAFRYIAGQAPLPPKWMEEVGLEWVWRLITEPWRIGRVLNAWPIFPLRVFLYKITIDTPEAL</sequence>
<dbReference type="CDD" id="cd06533">
    <property type="entry name" value="Glyco_transf_WecG_TagA"/>
    <property type="match status" value="1"/>
</dbReference>
<evidence type="ECO:0008006" key="5">
    <source>
        <dbReference type="Google" id="ProtNLM"/>
    </source>
</evidence>
<keyword evidence="2" id="KW-0808">Transferase</keyword>